<dbReference type="PANTHER" id="PTHR43567">
    <property type="entry name" value="FLAVOREDOXIN-RELATED-RELATED"/>
    <property type="match status" value="1"/>
</dbReference>
<dbReference type="InterPro" id="IPR002563">
    <property type="entry name" value="Flavin_Rdtase-like_dom"/>
</dbReference>
<evidence type="ECO:0000256" key="3">
    <source>
        <dbReference type="ARBA" id="ARBA00038054"/>
    </source>
</evidence>
<evidence type="ECO:0000256" key="1">
    <source>
        <dbReference type="ARBA" id="ARBA00001917"/>
    </source>
</evidence>
<proteinExistence type="inferred from homology"/>
<dbReference type="PANTHER" id="PTHR43567:SF1">
    <property type="entry name" value="FLAVOREDOXIN"/>
    <property type="match status" value="1"/>
</dbReference>
<dbReference type="InterPro" id="IPR012349">
    <property type="entry name" value="Split_barrel_FMN-bd"/>
</dbReference>
<dbReference type="InterPro" id="IPR052174">
    <property type="entry name" value="Flavoredoxin"/>
</dbReference>
<evidence type="ECO:0000313" key="5">
    <source>
        <dbReference type="EMBL" id="MPN62027.1"/>
    </source>
</evidence>
<feature type="domain" description="Flavin reductase like" evidence="4">
    <location>
        <begin position="3"/>
        <end position="108"/>
    </location>
</feature>
<dbReference type="Gene3D" id="2.30.110.10">
    <property type="entry name" value="Electron Transport, Fmn-binding Protein, Chain A"/>
    <property type="match status" value="1"/>
</dbReference>
<sequence length="146" mass="16047">MTYVSIRPQRYSHNIIESTGEFTINLATSSMCRALDSCGVYTGAKADKFRLFGLNPEKGAKVAAPLIKQSPISLECRVTKIIPLGTHDMFLAEIAAVDVDETLIDENGKLCMSKAKLVAYSHGDYLELGRKIGSFGFSVKKKLMRP</sequence>
<dbReference type="GO" id="GO:0010181">
    <property type="term" value="F:FMN binding"/>
    <property type="evidence" value="ECO:0007669"/>
    <property type="project" value="InterPro"/>
</dbReference>
<evidence type="ECO:0000256" key="2">
    <source>
        <dbReference type="ARBA" id="ARBA00022630"/>
    </source>
</evidence>
<comment type="similarity">
    <text evidence="3">Belongs to the flavoredoxin family.</text>
</comment>
<dbReference type="Pfam" id="PF01613">
    <property type="entry name" value="Flavin_Reduct"/>
    <property type="match status" value="1"/>
</dbReference>
<gene>
    <name evidence="5" type="primary">flr_20</name>
    <name evidence="5" type="ORF">SDC9_209773</name>
</gene>
<organism evidence="5">
    <name type="scientific">bioreactor metagenome</name>
    <dbReference type="NCBI Taxonomy" id="1076179"/>
    <lineage>
        <taxon>unclassified sequences</taxon>
        <taxon>metagenomes</taxon>
        <taxon>ecological metagenomes</taxon>
    </lineage>
</organism>
<accession>A0A645JF83</accession>
<reference evidence="5" key="1">
    <citation type="submission" date="2019-08" db="EMBL/GenBank/DDBJ databases">
        <authorList>
            <person name="Kucharzyk K."/>
            <person name="Murdoch R.W."/>
            <person name="Higgins S."/>
            <person name="Loffler F."/>
        </authorList>
    </citation>
    <scope>NUCLEOTIDE SEQUENCE</scope>
</reference>
<evidence type="ECO:0000259" key="4">
    <source>
        <dbReference type="Pfam" id="PF01613"/>
    </source>
</evidence>
<protein>
    <submittedName>
        <fullName evidence="5">Flavoredoxin</fullName>
    </submittedName>
</protein>
<comment type="cofactor">
    <cofactor evidence="1">
        <name>FMN</name>
        <dbReference type="ChEBI" id="CHEBI:58210"/>
    </cofactor>
</comment>
<dbReference type="SUPFAM" id="SSF50475">
    <property type="entry name" value="FMN-binding split barrel"/>
    <property type="match status" value="1"/>
</dbReference>
<dbReference type="EMBL" id="VSSQ01139449">
    <property type="protein sequence ID" value="MPN62027.1"/>
    <property type="molecule type" value="Genomic_DNA"/>
</dbReference>
<comment type="caution">
    <text evidence="5">The sequence shown here is derived from an EMBL/GenBank/DDBJ whole genome shotgun (WGS) entry which is preliminary data.</text>
</comment>
<dbReference type="AlphaFoldDB" id="A0A645JF83"/>
<name>A0A645JF83_9ZZZZ</name>
<keyword evidence="2" id="KW-0285">Flavoprotein</keyword>